<protein>
    <recommendedName>
        <fullName evidence="2">NusG-like N-terminal domain-containing protein</fullName>
    </recommendedName>
</protein>
<proteinExistence type="predicted"/>
<evidence type="ECO:0000256" key="1">
    <source>
        <dbReference type="ARBA" id="ARBA00023163"/>
    </source>
</evidence>
<feature type="domain" description="NusG-like N-terminal" evidence="2">
    <location>
        <begin position="10"/>
        <end position="103"/>
    </location>
</feature>
<dbReference type="InterPro" id="IPR006645">
    <property type="entry name" value="NGN-like_dom"/>
</dbReference>
<dbReference type="RefSeq" id="WP_158370032.1">
    <property type="nucleotide sequence ID" value="NZ_JAOQJU010000009.1"/>
</dbReference>
<keyword evidence="1" id="KW-0804">Transcription</keyword>
<dbReference type="InterPro" id="IPR036735">
    <property type="entry name" value="NGN_dom_sf"/>
</dbReference>
<organism evidence="3 4">
    <name type="scientific">Dorea acetigenes</name>
    <dbReference type="NCBI Taxonomy" id="2981787"/>
    <lineage>
        <taxon>Bacteria</taxon>
        <taxon>Bacillati</taxon>
        <taxon>Bacillota</taxon>
        <taxon>Clostridia</taxon>
        <taxon>Lachnospirales</taxon>
        <taxon>Lachnospiraceae</taxon>
        <taxon>Dorea</taxon>
    </lineage>
</organism>
<dbReference type="Gene3D" id="3.30.70.940">
    <property type="entry name" value="NusG, N-terminal domain"/>
    <property type="match status" value="1"/>
</dbReference>
<dbReference type="EMBL" id="JAOQJU010000009">
    <property type="protein sequence ID" value="MCU6686751.1"/>
    <property type="molecule type" value="Genomic_DNA"/>
</dbReference>
<dbReference type="Pfam" id="PF02357">
    <property type="entry name" value="NusG"/>
    <property type="match status" value="1"/>
</dbReference>
<name>A0ABT2RN81_9FIRM</name>
<keyword evidence="4" id="KW-1185">Reference proteome</keyword>
<sequence>MGVTKAMEENWYILFVQSERQSRICDILCEEGVNAFLPMMEYYRRDMKGITRKPMFPGYIFVRTELVQKEFDNLVEALRGRCWGFIKQLKDAGAAAMRAEEIEFFRFLLDESGLARMSYGYLRKQENGRDKAVITEGPLQYFEDRIVKVDRHNRCAWMDFAFMGRKVQAGLTIENAPGKPVCPKEAVCGEGGSVVLADGFELNIEELKSKMNQL</sequence>
<evidence type="ECO:0000259" key="2">
    <source>
        <dbReference type="Pfam" id="PF02357"/>
    </source>
</evidence>
<dbReference type="Proteomes" id="UP001652431">
    <property type="component" value="Unassembled WGS sequence"/>
</dbReference>
<reference evidence="3 4" key="1">
    <citation type="journal article" date="2021" name="ISME Commun">
        <title>Automated analysis of genomic sequences facilitates high-throughput and comprehensive description of bacteria.</title>
        <authorList>
            <person name="Hitch T.C.A."/>
        </authorList>
    </citation>
    <scope>NUCLEOTIDE SEQUENCE [LARGE SCALE GENOMIC DNA]</scope>
    <source>
        <strain evidence="3 4">Sanger_03</strain>
    </source>
</reference>
<accession>A0ABT2RN81</accession>
<evidence type="ECO:0000313" key="3">
    <source>
        <dbReference type="EMBL" id="MCU6686751.1"/>
    </source>
</evidence>
<evidence type="ECO:0000313" key="4">
    <source>
        <dbReference type="Proteomes" id="UP001652431"/>
    </source>
</evidence>
<dbReference type="CDD" id="cd08000">
    <property type="entry name" value="NGN"/>
    <property type="match status" value="1"/>
</dbReference>
<gene>
    <name evidence="3" type="ORF">OCV99_09380</name>
</gene>
<dbReference type="SUPFAM" id="SSF82679">
    <property type="entry name" value="N-utilization substance G protein NusG, N-terminal domain"/>
    <property type="match status" value="1"/>
</dbReference>
<comment type="caution">
    <text evidence="3">The sequence shown here is derived from an EMBL/GenBank/DDBJ whole genome shotgun (WGS) entry which is preliminary data.</text>
</comment>